<protein>
    <recommendedName>
        <fullName evidence="2">NTF2 domain-containing protein</fullName>
    </recommendedName>
</protein>
<accession>K0SRY1</accession>
<dbReference type="OMA" id="ENSSQAM"/>
<dbReference type="InterPro" id="IPR018222">
    <property type="entry name" value="Nuclear_transport_factor_2_euk"/>
</dbReference>
<dbReference type="OrthoDB" id="49420at2759"/>
<dbReference type="Gene3D" id="3.10.450.50">
    <property type="match status" value="1"/>
</dbReference>
<evidence type="ECO:0000313" key="4">
    <source>
        <dbReference type="Proteomes" id="UP000266841"/>
    </source>
</evidence>
<dbReference type="eggNOG" id="ENOG502SX6I">
    <property type="taxonomic scope" value="Eukaryota"/>
</dbReference>
<feature type="compositionally biased region" description="Low complexity" evidence="1">
    <location>
        <begin position="174"/>
        <end position="192"/>
    </location>
</feature>
<dbReference type="Pfam" id="PF02136">
    <property type="entry name" value="NTF2"/>
    <property type="match status" value="1"/>
</dbReference>
<dbReference type="AlphaFoldDB" id="K0SRY1"/>
<dbReference type="PROSITE" id="PS50177">
    <property type="entry name" value="NTF2_DOMAIN"/>
    <property type="match status" value="1"/>
</dbReference>
<dbReference type="InterPro" id="IPR002075">
    <property type="entry name" value="NTF2_dom"/>
</dbReference>
<gene>
    <name evidence="3" type="ORF">THAOC_11251</name>
</gene>
<feature type="compositionally biased region" description="Polar residues" evidence="1">
    <location>
        <begin position="116"/>
        <end position="139"/>
    </location>
</feature>
<dbReference type="InterPro" id="IPR032710">
    <property type="entry name" value="NTF2-like_dom_sf"/>
</dbReference>
<evidence type="ECO:0000259" key="2">
    <source>
        <dbReference type="PROSITE" id="PS50177"/>
    </source>
</evidence>
<evidence type="ECO:0000256" key="1">
    <source>
        <dbReference type="SAM" id="MobiDB-lite"/>
    </source>
</evidence>
<feature type="domain" description="NTF2" evidence="2">
    <location>
        <begin position="228"/>
        <end position="374"/>
    </location>
</feature>
<proteinExistence type="predicted"/>
<comment type="caution">
    <text evidence="3">The sequence shown here is derived from an EMBL/GenBank/DDBJ whole genome shotgun (WGS) entry which is preliminary data.</text>
</comment>
<evidence type="ECO:0000313" key="3">
    <source>
        <dbReference type="EMBL" id="EJK67684.1"/>
    </source>
</evidence>
<feature type="region of interest" description="Disordered" evidence="1">
    <location>
        <begin position="157"/>
        <end position="194"/>
    </location>
</feature>
<reference evidence="3 4" key="1">
    <citation type="journal article" date="2012" name="Genome Biol.">
        <title>Genome and low-iron response of an oceanic diatom adapted to chronic iron limitation.</title>
        <authorList>
            <person name="Lommer M."/>
            <person name="Specht M."/>
            <person name="Roy A.S."/>
            <person name="Kraemer L."/>
            <person name="Andreson R."/>
            <person name="Gutowska M.A."/>
            <person name="Wolf J."/>
            <person name="Bergner S.V."/>
            <person name="Schilhabel M.B."/>
            <person name="Klostermeier U.C."/>
            <person name="Beiko R.G."/>
            <person name="Rosenstiel P."/>
            <person name="Hippler M."/>
            <person name="Laroche J."/>
        </authorList>
    </citation>
    <scope>NUCLEOTIDE SEQUENCE [LARGE SCALE GENOMIC DNA]</scope>
    <source>
        <strain evidence="3 4">CCMP1005</strain>
    </source>
</reference>
<dbReference type="Proteomes" id="UP000266841">
    <property type="component" value="Unassembled WGS sequence"/>
</dbReference>
<dbReference type="SUPFAM" id="SSF54427">
    <property type="entry name" value="NTF2-like"/>
    <property type="match status" value="1"/>
</dbReference>
<sequence>MEDRHSISEPRPVFCRGNSLPPVWEIDVARDGTVVDTFKLDNEVLPPRRNKKGKIVWRLPDSVEKLPSFGTEDRRRILEIFKERKKKRKQEKRKSQPSVKAAGNGVRRDSNKAESRTSIASQSREDSGSSVNEVTNGSLKPSGKVEVRLSASQRENQTLLPDLSTINLNGCQNSQSSHAPHPQQQHTSPTQPITFDLPTSDALFITIPRLERPPALPGHPDPSLAVPAARHFISKYYAYFDGMQLGAHLGDLVRYYTVKAQKSISIGGAHSVVAGKDDIATQIQSLAGSSFVVRGVVAQDSAGGKGVHMLVTGVATLNGNSMHFAHSISLVPIDDAILRYPGHRENAANTISPTLTEAFGLGYPYQIHNDALAFLSGDVGTCQQSVAQQPQTTQPVHQPPGLLF</sequence>
<organism evidence="3 4">
    <name type="scientific">Thalassiosira oceanica</name>
    <name type="common">Marine diatom</name>
    <dbReference type="NCBI Taxonomy" id="159749"/>
    <lineage>
        <taxon>Eukaryota</taxon>
        <taxon>Sar</taxon>
        <taxon>Stramenopiles</taxon>
        <taxon>Ochrophyta</taxon>
        <taxon>Bacillariophyta</taxon>
        <taxon>Coscinodiscophyceae</taxon>
        <taxon>Thalassiosirophycidae</taxon>
        <taxon>Thalassiosirales</taxon>
        <taxon>Thalassiosiraceae</taxon>
        <taxon>Thalassiosira</taxon>
    </lineage>
</organism>
<keyword evidence="4" id="KW-1185">Reference proteome</keyword>
<feature type="compositionally biased region" description="Polar residues" evidence="1">
    <location>
        <begin position="157"/>
        <end position="173"/>
    </location>
</feature>
<dbReference type="EMBL" id="AGNL01012791">
    <property type="protein sequence ID" value="EJK67684.1"/>
    <property type="molecule type" value="Genomic_DNA"/>
</dbReference>
<name>K0SRY1_THAOC</name>
<feature type="compositionally biased region" description="Basic and acidic residues" evidence="1">
    <location>
        <begin position="106"/>
        <end position="115"/>
    </location>
</feature>
<feature type="region of interest" description="Disordered" evidence="1">
    <location>
        <begin position="84"/>
        <end position="143"/>
    </location>
</feature>